<evidence type="ECO:0000259" key="3">
    <source>
        <dbReference type="Pfam" id="PF18962"/>
    </source>
</evidence>
<keyword evidence="1 2" id="KW-0732">Signal</keyword>
<dbReference type="Proteomes" id="UP000535020">
    <property type="component" value="Unassembled WGS sequence"/>
</dbReference>
<feature type="domain" description="Secretion system C-terminal sorting" evidence="3">
    <location>
        <begin position="394"/>
        <end position="459"/>
    </location>
</feature>
<evidence type="ECO:0000256" key="2">
    <source>
        <dbReference type="SAM" id="SignalP"/>
    </source>
</evidence>
<feature type="chain" id="PRO_5030653932" evidence="2">
    <location>
        <begin position="20"/>
        <end position="462"/>
    </location>
</feature>
<dbReference type="RefSeq" id="WP_176007319.1">
    <property type="nucleotide sequence ID" value="NZ_JABWMI010000020.1"/>
</dbReference>
<feature type="signal peptide" evidence="2">
    <location>
        <begin position="1"/>
        <end position="19"/>
    </location>
</feature>
<accession>A0A7Y8Y4Q7</accession>
<dbReference type="AlphaFoldDB" id="A0A7Y8Y4Q7"/>
<name>A0A7Y8Y4Q7_9FLAO</name>
<dbReference type="NCBIfam" id="TIGR04183">
    <property type="entry name" value="Por_Secre_tail"/>
    <property type="match status" value="1"/>
</dbReference>
<evidence type="ECO:0000256" key="1">
    <source>
        <dbReference type="ARBA" id="ARBA00022729"/>
    </source>
</evidence>
<dbReference type="EMBL" id="JACBJI010000008">
    <property type="protein sequence ID" value="NYA72518.1"/>
    <property type="molecule type" value="Genomic_DNA"/>
</dbReference>
<evidence type="ECO:0000313" key="4">
    <source>
        <dbReference type="EMBL" id="NYA72518.1"/>
    </source>
</evidence>
<dbReference type="InterPro" id="IPR026444">
    <property type="entry name" value="Secre_tail"/>
</dbReference>
<organism evidence="4 5">
    <name type="scientific">Flavobacterium agri</name>
    <dbReference type="NCBI Taxonomy" id="2743471"/>
    <lineage>
        <taxon>Bacteria</taxon>
        <taxon>Pseudomonadati</taxon>
        <taxon>Bacteroidota</taxon>
        <taxon>Flavobacteriia</taxon>
        <taxon>Flavobacteriales</taxon>
        <taxon>Flavobacteriaceae</taxon>
        <taxon>Flavobacterium</taxon>
    </lineage>
</organism>
<reference evidence="4 5" key="1">
    <citation type="submission" date="2020-07" db="EMBL/GenBank/DDBJ databases">
        <authorList>
            <person name="Sun Q."/>
        </authorList>
    </citation>
    <scope>NUCLEOTIDE SEQUENCE [LARGE SCALE GENOMIC DNA]</scope>
    <source>
        <strain evidence="4 5">MAH-1</strain>
    </source>
</reference>
<gene>
    <name evidence="4" type="ORF">HZF10_16425</name>
</gene>
<sequence>MKRKLFLALALIGSFSSFSQDACSFGTVSDQTGIGENISTGGAFEYRGAADFTVPFGTTYTANQITVNVMKGPAAFGYVNVAFRHGDEGFPGDIIETFDNLTPTSEVLVYNVEGESFSVYTITLDLPEAVIFEKGTYFLEMSANPTDENGAWWEVTAQEQTFGNFDYVKFEDEPWGGAGYYNKVFQVIGTCAPSGEEHPDYGDDCSQGNFSLLHENGVPFIVAGGVVSVADDFTVAENTTFHLTHFNMSTLLLGGGLTNATINIRTSEGGAPGQIVQSFTNKGPAYERYNGYWPFPGSPFDVASIVIDFSFENEPVTLGAGTYFIEVIPTPNAAEFLTWELTSGGGLGGNSYTSYDGGSTWDANQGVNQIFSVSGYCEQNLGTDSPDQSAVGYYPNPVTDVLHLTAALPIEKMTLYDLEGRKIREYANPSENINLEGLSQGMYVAVVNLSDGSVSNLKIIKK</sequence>
<keyword evidence="5" id="KW-1185">Reference proteome</keyword>
<comment type="caution">
    <text evidence="4">The sequence shown here is derived from an EMBL/GenBank/DDBJ whole genome shotgun (WGS) entry which is preliminary data.</text>
</comment>
<protein>
    <submittedName>
        <fullName evidence="4">T9SS type A sorting domain-containing protein</fullName>
    </submittedName>
</protein>
<dbReference type="Pfam" id="PF18962">
    <property type="entry name" value="Por_Secre_tail"/>
    <property type="match status" value="1"/>
</dbReference>
<evidence type="ECO:0000313" key="5">
    <source>
        <dbReference type="Proteomes" id="UP000535020"/>
    </source>
</evidence>
<proteinExistence type="predicted"/>